<dbReference type="PANTHER" id="PTHR43312">
    <property type="entry name" value="D-THREO-ALDOSE 1-DEHYDROGENASE"/>
    <property type="match status" value="1"/>
</dbReference>
<dbReference type="PANTHER" id="PTHR43312:SF2">
    <property type="entry name" value="OXIDOREDUCTASE"/>
    <property type="match status" value="1"/>
</dbReference>
<evidence type="ECO:0000256" key="1">
    <source>
        <dbReference type="ARBA" id="ARBA00022723"/>
    </source>
</evidence>
<evidence type="ECO:0000313" key="5">
    <source>
        <dbReference type="EMBL" id="MCC2243048.1"/>
    </source>
</evidence>
<dbReference type="SUPFAM" id="SSF51430">
    <property type="entry name" value="NAD(P)-linked oxidoreductase"/>
    <property type="match status" value="1"/>
</dbReference>
<dbReference type="Pfam" id="PF00248">
    <property type="entry name" value="Aldo_ket_red"/>
    <property type="match status" value="1"/>
</dbReference>
<keyword evidence="2" id="KW-0408">Iron</keyword>
<dbReference type="InterPro" id="IPR017896">
    <property type="entry name" value="4Fe4S_Fe-S-bd"/>
</dbReference>
<dbReference type="GO" id="GO:0046872">
    <property type="term" value="F:metal ion binding"/>
    <property type="evidence" value="ECO:0007669"/>
    <property type="project" value="UniProtKB-KW"/>
</dbReference>
<keyword evidence="3" id="KW-0411">Iron-sulfur</keyword>
<sequence>MQYRENPGNKDQLSILGYGCLRYSKKGTAIDQEKAEREMAAAVEAGVNYFDTAYTYGGSEACLGKFLAKGYRDKVKIATKLPHYYIKAEGDMERYFKEQLKRLQTDHVEYYLMHMLNDIAAWERLTALGIQDWIAEKKKSGQIGNIGFSFHGGATQFKKIIDSYDWDFCQIQYNYMDEHTQAGTEGLKYAAAKGLPVIIMEPLRGGRLVNALPKAAKAIFASAEPHRSPAEWGLRWIWNHPEVTVVLSGMNDIAQVEENVRIASDATADALTEKDLEIFEKVKKSINQHMKVPCTGCGYCMPCPHGVDIPTCFAAYNTRYTDSFYSGMKAYIMCTTLKTNPTNASKCRQCGKCEKHCPQSIAIRQELKQVAKKMENPVYKVARAISKRIGKY</sequence>
<dbReference type="Gene3D" id="3.20.20.100">
    <property type="entry name" value="NADP-dependent oxidoreductase domain"/>
    <property type="match status" value="1"/>
</dbReference>
<dbReference type="InterPro" id="IPR036812">
    <property type="entry name" value="NAD(P)_OxRdtase_dom_sf"/>
</dbReference>
<protein>
    <submittedName>
        <fullName evidence="5">Aldo/keto reductase</fullName>
    </submittedName>
</protein>
<accession>A0AAW4WE53</accession>
<dbReference type="Proteomes" id="UP001198893">
    <property type="component" value="Unassembled WGS sequence"/>
</dbReference>
<organism evidence="5 6">
    <name type="scientific">Roseburia amylophila</name>
    <dbReference type="NCBI Taxonomy" id="2981794"/>
    <lineage>
        <taxon>Bacteria</taxon>
        <taxon>Bacillati</taxon>
        <taxon>Bacillota</taxon>
        <taxon>Clostridia</taxon>
        <taxon>Lachnospirales</taxon>
        <taxon>Lachnospiraceae</taxon>
        <taxon>Roseburia</taxon>
    </lineage>
</organism>
<dbReference type="SUPFAM" id="SSF46548">
    <property type="entry name" value="alpha-helical ferredoxin"/>
    <property type="match status" value="1"/>
</dbReference>
<dbReference type="Pfam" id="PF13187">
    <property type="entry name" value="Fer4_9"/>
    <property type="match status" value="1"/>
</dbReference>
<dbReference type="InterPro" id="IPR017900">
    <property type="entry name" value="4Fe4S_Fe_S_CS"/>
</dbReference>
<evidence type="ECO:0000256" key="3">
    <source>
        <dbReference type="ARBA" id="ARBA00023014"/>
    </source>
</evidence>
<dbReference type="RefSeq" id="WP_227710620.1">
    <property type="nucleotide sequence ID" value="NZ_JAJEQW010000015.1"/>
</dbReference>
<feature type="domain" description="4Fe-4S ferredoxin-type" evidence="4">
    <location>
        <begin position="338"/>
        <end position="366"/>
    </location>
</feature>
<keyword evidence="1" id="KW-0479">Metal-binding</keyword>
<comment type="caution">
    <text evidence="5">The sequence shown here is derived from an EMBL/GenBank/DDBJ whole genome shotgun (WGS) entry which is preliminary data.</text>
</comment>
<dbReference type="EMBL" id="JAJEQW010000015">
    <property type="protein sequence ID" value="MCC2243048.1"/>
    <property type="molecule type" value="Genomic_DNA"/>
</dbReference>
<dbReference type="AlphaFoldDB" id="A0AAW4WE53"/>
<dbReference type="InterPro" id="IPR053135">
    <property type="entry name" value="AKR2_Oxidoreductase"/>
</dbReference>
<name>A0AAW4WE53_9FIRM</name>
<dbReference type="PROSITE" id="PS51379">
    <property type="entry name" value="4FE4S_FER_2"/>
    <property type="match status" value="1"/>
</dbReference>
<dbReference type="CDD" id="cd19096">
    <property type="entry name" value="AKR_Fe-S_oxidoreductase"/>
    <property type="match status" value="1"/>
</dbReference>
<evidence type="ECO:0000256" key="2">
    <source>
        <dbReference type="ARBA" id="ARBA00023004"/>
    </source>
</evidence>
<dbReference type="InterPro" id="IPR023210">
    <property type="entry name" value="NADP_OxRdtase_dom"/>
</dbReference>
<dbReference type="GO" id="GO:0051536">
    <property type="term" value="F:iron-sulfur cluster binding"/>
    <property type="evidence" value="ECO:0007669"/>
    <property type="project" value="UniProtKB-KW"/>
</dbReference>
<reference evidence="5" key="1">
    <citation type="submission" date="2021-10" db="EMBL/GenBank/DDBJ databases">
        <title>Anaerobic single-cell dispensing facilitates the cultivation of human gut bacteria.</title>
        <authorList>
            <person name="Afrizal A."/>
        </authorList>
    </citation>
    <scope>NUCLEOTIDE SEQUENCE</scope>
    <source>
        <strain evidence="5">CLA-AA-H204</strain>
    </source>
</reference>
<evidence type="ECO:0000313" key="6">
    <source>
        <dbReference type="Proteomes" id="UP001198893"/>
    </source>
</evidence>
<gene>
    <name evidence="5" type="ORF">LKD47_12225</name>
</gene>
<evidence type="ECO:0000259" key="4">
    <source>
        <dbReference type="PROSITE" id="PS51379"/>
    </source>
</evidence>
<dbReference type="PROSITE" id="PS00198">
    <property type="entry name" value="4FE4S_FER_1"/>
    <property type="match status" value="1"/>
</dbReference>
<proteinExistence type="predicted"/>